<accession>Q9I3R7</accession>
<reference evidence="1 2" key="1">
    <citation type="journal article" date="2000" name="Nature">
        <title>Complete genome sequence of Pseudomonas aeruginosa PAO1, an opportunistic pathogen.</title>
        <authorList>
            <person name="Stover C.K."/>
            <person name="Pham X.Q."/>
            <person name="Erwin A.L."/>
            <person name="Mizoguchi S.D."/>
            <person name="Warrener P."/>
            <person name="Hickey M.J."/>
            <person name="Brinkman F.S."/>
            <person name="Hufnagle W.O."/>
            <person name="Kowalik D.J."/>
            <person name="Lagrou M."/>
            <person name="Garber R.L."/>
            <person name="Goltry L."/>
            <person name="Tolentino E."/>
            <person name="Westbrock-Wadman S."/>
            <person name="Yuan Y."/>
            <person name="Brody L.L."/>
            <person name="Coulter S.N."/>
            <person name="Folger K.R."/>
            <person name="Kas A."/>
            <person name="Larbig K."/>
            <person name="Lim R."/>
            <person name="Smith K."/>
            <person name="Spencer D."/>
            <person name="Wong G.K."/>
            <person name="Wu Z."/>
            <person name="Paulsen I.T."/>
            <person name="Reizer J."/>
            <person name="Saier M.H."/>
            <person name="Hancock R.E."/>
            <person name="Lory S."/>
            <person name="Olson M.V."/>
        </authorList>
    </citation>
    <scope>NUCLEOTIDE SEQUENCE [LARGE SCALE GENOMIC DNA]</scope>
    <source>
        <strain evidence="2">ATCC 15692 / DSM 22644 / CIP 104116 / JCM 14847 / LMG 12228 / 1C / PRS 101 / PAO1</strain>
    </source>
</reference>
<dbReference type="EMBL" id="AE004091">
    <property type="protein sequence ID" value="AAG04816.1"/>
    <property type="molecule type" value="Genomic_DNA"/>
</dbReference>
<dbReference type="STRING" id="208964.PA1427"/>
<evidence type="ECO:0000313" key="2">
    <source>
        <dbReference type="Proteomes" id="UP000002438"/>
    </source>
</evidence>
<dbReference type="AlphaFoldDB" id="Q9I3R7"/>
<dbReference type="Proteomes" id="UP000002438">
    <property type="component" value="Chromosome"/>
</dbReference>
<dbReference type="PIR" id="B83467">
    <property type="entry name" value="B83467"/>
</dbReference>
<gene>
    <name evidence="1" type="ordered locus">PA1427</name>
</gene>
<dbReference type="InParanoid" id="Q9I3R7"/>
<name>Q9I3R7_PSEAE</name>
<evidence type="ECO:0000313" key="1">
    <source>
        <dbReference type="EMBL" id="AAG04816.1"/>
    </source>
</evidence>
<dbReference type="PaxDb" id="208964-PA1427"/>
<organism evidence="1 2">
    <name type="scientific">Pseudomonas aeruginosa (strain ATCC 15692 / DSM 22644 / CIP 104116 / JCM 14847 / LMG 12228 / 1C / PRS 101 / PAO1)</name>
    <dbReference type="NCBI Taxonomy" id="208964"/>
    <lineage>
        <taxon>Bacteria</taxon>
        <taxon>Pseudomonadati</taxon>
        <taxon>Pseudomonadota</taxon>
        <taxon>Gammaproteobacteria</taxon>
        <taxon>Pseudomonadales</taxon>
        <taxon>Pseudomonadaceae</taxon>
        <taxon>Pseudomonas</taxon>
    </lineage>
</organism>
<dbReference type="HOGENOM" id="CLU_1446477_0_0_6"/>
<keyword evidence="2" id="KW-1185">Reference proteome</keyword>
<dbReference type="PseudoCAP" id="PA1427"/>
<protein>
    <submittedName>
        <fullName evidence="1">Uncharacterized protein</fullName>
    </submittedName>
</protein>
<proteinExistence type="predicted"/>
<sequence length="187" mass="20168">MVVEQVVVSETAPVDDPAGRVEHEVFQVFALEGDLAGEKTALGGLRQQMAAVAQEQRLSRCQRHLEQSLGGIPELQIDQQAVVRGVMEDLQALAPFGQFEAAQAVVGQIPELEPGVGAGDGQALAVEKAQVPHRWTMQEPPIFAQGEVFQDRQRCFALCRGRVEGPVEGQAGAGQVVQHQWGVDRKG</sequence>